<evidence type="ECO:0008006" key="3">
    <source>
        <dbReference type="Google" id="ProtNLM"/>
    </source>
</evidence>
<name>A0ABT4UL39_9BACT</name>
<dbReference type="Proteomes" id="UP001210231">
    <property type="component" value="Unassembled WGS sequence"/>
</dbReference>
<reference evidence="1 2" key="1">
    <citation type="submission" date="2022-12" db="EMBL/GenBank/DDBJ databases">
        <title>Chitinophagaceae gen. sp. nov., a new member of the family Chitinophagaceae, isolated from soil in a chemical factory.</title>
        <authorList>
            <person name="Ke Z."/>
        </authorList>
    </citation>
    <scope>NUCLEOTIDE SEQUENCE [LARGE SCALE GENOMIC DNA]</scope>
    <source>
        <strain evidence="1 2">LY-5</strain>
    </source>
</reference>
<dbReference type="EMBL" id="JAQGEF010000014">
    <property type="protein sequence ID" value="MDA3615535.1"/>
    <property type="molecule type" value="Genomic_DNA"/>
</dbReference>
<organism evidence="1 2">
    <name type="scientific">Polluticaenibacter yanchengensis</name>
    <dbReference type="NCBI Taxonomy" id="3014562"/>
    <lineage>
        <taxon>Bacteria</taxon>
        <taxon>Pseudomonadati</taxon>
        <taxon>Bacteroidota</taxon>
        <taxon>Chitinophagia</taxon>
        <taxon>Chitinophagales</taxon>
        <taxon>Chitinophagaceae</taxon>
        <taxon>Polluticaenibacter</taxon>
    </lineage>
</organism>
<protein>
    <recommendedName>
        <fullName evidence="3">Outer membrane lipoprotein-sorting protein</fullName>
    </recommendedName>
</protein>
<accession>A0ABT4UL39</accession>
<comment type="caution">
    <text evidence="1">The sequence shown here is derived from an EMBL/GenBank/DDBJ whole genome shotgun (WGS) entry which is preliminary data.</text>
</comment>
<proteinExistence type="predicted"/>
<dbReference type="RefSeq" id="WP_407031862.1">
    <property type="nucleotide sequence ID" value="NZ_JAQGEF010000014.1"/>
</dbReference>
<keyword evidence="2" id="KW-1185">Reference proteome</keyword>
<evidence type="ECO:0000313" key="1">
    <source>
        <dbReference type="EMBL" id="MDA3615535.1"/>
    </source>
</evidence>
<gene>
    <name evidence="1" type="ORF">O3P16_12010</name>
</gene>
<evidence type="ECO:0000313" key="2">
    <source>
        <dbReference type="Proteomes" id="UP001210231"/>
    </source>
</evidence>
<sequence length="253" mass="29128">MNHRIALYLIAFLSVLKGSSQGNVSAETLNAEFLKIQNAYKTNEMLKLNVYSFIGYPDRPGNIDSNETVYYMMGDKIRGNLSDGSVYMMNDKYAVYVLPDSKEMIIDTINLPVIKDPRFSPFQLLDTTLLDSLISFHLSAFNSEHNILKIYPKHGAEISEASIIYNKTNGRIRKSTYYLPYQVPVFRSDSSGFDHVEKNYKLSMIFDDQWVTDQSNDYFDEKSFFSISNGKYRGVSLYSGYTIKVIFRQEEDL</sequence>